<protein>
    <recommendedName>
        <fullName evidence="1">Serine-threonine/tyrosine-protein kinase catalytic domain-containing protein</fullName>
    </recommendedName>
</protein>
<name>J9DQY9_WUCBA</name>
<organism evidence="2 3">
    <name type="scientific">Wuchereria bancrofti</name>
    <dbReference type="NCBI Taxonomy" id="6293"/>
    <lineage>
        <taxon>Eukaryota</taxon>
        <taxon>Metazoa</taxon>
        <taxon>Ecdysozoa</taxon>
        <taxon>Nematoda</taxon>
        <taxon>Chromadorea</taxon>
        <taxon>Rhabditida</taxon>
        <taxon>Spirurina</taxon>
        <taxon>Spiruromorpha</taxon>
        <taxon>Filarioidea</taxon>
        <taxon>Onchocercidae</taxon>
        <taxon>Wuchereria</taxon>
    </lineage>
</organism>
<evidence type="ECO:0000259" key="1">
    <source>
        <dbReference type="Pfam" id="PF07714"/>
    </source>
</evidence>
<feature type="non-terminal residue" evidence="2">
    <location>
        <position position="1"/>
    </location>
</feature>
<feature type="non-terminal residue" evidence="2">
    <location>
        <position position="57"/>
    </location>
</feature>
<dbReference type="SUPFAM" id="SSF56112">
    <property type="entry name" value="Protein kinase-like (PK-like)"/>
    <property type="match status" value="1"/>
</dbReference>
<gene>
    <name evidence="2" type="ORF">WUBG_17073</name>
</gene>
<dbReference type="InterPro" id="IPR001245">
    <property type="entry name" value="Ser-Thr/Tyr_kinase_cat_dom"/>
</dbReference>
<dbReference type="AlphaFoldDB" id="J9DQY9"/>
<dbReference type="GO" id="GO:0004672">
    <property type="term" value="F:protein kinase activity"/>
    <property type="evidence" value="ECO:0007669"/>
    <property type="project" value="InterPro"/>
</dbReference>
<sequence length="57" mass="6561">DNKELRRGVIEQRVKICSPHGMPPMMQQIMFSCLTYDPKNRPTFQELNAKLSAARPS</sequence>
<dbReference type="Pfam" id="PF07714">
    <property type="entry name" value="PK_Tyr_Ser-Thr"/>
    <property type="match status" value="1"/>
</dbReference>
<dbReference type="EMBL" id="ADBV01017141">
    <property type="protein sequence ID" value="EJW72023.1"/>
    <property type="molecule type" value="Genomic_DNA"/>
</dbReference>
<dbReference type="Gene3D" id="1.10.510.10">
    <property type="entry name" value="Transferase(Phosphotransferase) domain 1"/>
    <property type="match status" value="1"/>
</dbReference>
<feature type="domain" description="Serine-threonine/tyrosine-protein kinase catalytic" evidence="1">
    <location>
        <begin position="9"/>
        <end position="51"/>
    </location>
</feature>
<proteinExistence type="predicted"/>
<evidence type="ECO:0000313" key="2">
    <source>
        <dbReference type="EMBL" id="EJW72023.1"/>
    </source>
</evidence>
<dbReference type="Proteomes" id="UP000004810">
    <property type="component" value="Unassembled WGS sequence"/>
</dbReference>
<dbReference type="InterPro" id="IPR011009">
    <property type="entry name" value="Kinase-like_dom_sf"/>
</dbReference>
<comment type="caution">
    <text evidence="2">The sequence shown here is derived from an EMBL/GenBank/DDBJ whole genome shotgun (WGS) entry which is preliminary data.</text>
</comment>
<evidence type="ECO:0000313" key="3">
    <source>
        <dbReference type="Proteomes" id="UP000004810"/>
    </source>
</evidence>
<reference evidence="3" key="1">
    <citation type="submission" date="2012-08" db="EMBL/GenBank/DDBJ databases">
        <title>The Genome Sequence of Wuchereria bancrofti.</title>
        <authorList>
            <person name="Nutman T.B."/>
            <person name="Fink D.L."/>
            <person name="Russ C."/>
            <person name="Young S."/>
            <person name="Zeng Q."/>
            <person name="Koehrsen M."/>
            <person name="Alvarado L."/>
            <person name="Berlin A."/>
            <person name="Chapman S.B."/>
            <person name="Chen Z."/>
            <person name="Freedman E."/>
            <person name="Gellesch M."/>
            <person name="Goldberg J."/>
            <person name="Griggs A."/>
            <person name="Gujja S."/>
            <person name="Heilman E.R."/>
            <person name="Heiman D."/>
            <person name="Hepburn T."/>
            <person name="Howarth C."/>
            <person name="Jen D."/>
            <person name="Larson L."/>
            <person name="Lewis B."/>
            <person name="Mehta T."/>
            <person name="Park D."/>
            <person name="Pearson M."/>
            <person name="Roberts A."/>
            <person name="Saif S."/>
            <person name="Shea T."/>
            <person name="Shenoy N."/>
            <person name="Sisk P."/>
            <person name="Stolte C."/>
            <person name="Sykes S."/>
            <person name="Walk T."/>
            <person name="White J."/>
            <person name="Yandava C."/>
            <person name="Haas B."/>
            <person name="Henn M.R."/>
            <person name="Nusbaum C."/>
            <person name="Birren B."/>
        </authorList>
    </citation>
    <scope>NUCLEOTIDE SEQUENCE [LARGE SCALE GENOMIC DNA]</scope>
    <source>
        <strain evidence="3">NA</strain>
    </source>
</reference>
<accession>J9DQY9</accession>